<reference evidence="2" key="1">
    <citation type="submission" date="2014-11" db="EMBL/GenBank/DDBJ databases">
        <authorList>
            <person name="Amaro Gonzalez C."/>
        </authorList>
    </citation>
    <scope>NUCLEOTIDE SEQUENCE</scope>
</reference>
<sequence length="26" mass="2588">MLAFTFGGSGLIGHAGSTEFTLTSNA</sequence>
<evidence type="ECO:0000313" key="2">
    <source>
        <dbReference type="EMBL" id="JAH89535.1"/>
    </source>
</evidence>
<dbReference type="AlphaFoldDB" id="A0A0E9WIX3"/>
<evidence type="ECO:0000256" key="1">
    <source>
        <dbReference type="SAM" id="MobiDB-lite"/>
    </source>
</evidence>
<organism evidence="2">
    <name type="scientific">Anguilla anguilla</name>
    <name type="common">European freshwater eel</name>
    <name type="synonym">Muraena anguilla</name>
    <dbReference type="NCBI Taxonomy" id="7936"/>
    <lineage>
        <taxon>Eukaryota</taxon>
        <taxon>Metazoa</taxon>
        <taxon>Chordata</taxon>
        <taxon>Craniata</taxon>
        <taxon>Vertebrata</taxon>
        <taxon>Euteleostomi</taxon>
        <taxon>Actinopterygii</taxon>
        <taxon>Neopterygii</taxon>
        <taxon>Teleostei</taxon>
        <taxon>Anguilliformes</taxon>
        <taxon>Anguillidae</taxon>
        <taxon>Anguilla</taxon>
    </lineage>
</organism>
<name>A0A0E9WIX3_ANGAN</name>
<proteinExistence type="predicted"/>
<reference evidence="2" key="2">
    <citation type="journal article" date="2015" name="Fish Shellfish Immunol.">
        <title>Early steps in the European eel (Anguilla anguilla)-Vibrio vulnificus interaction in the gills: Role of the RtxA13 toxin.</title>
        <authorList>
            <person name="Callol A."/>
            <person name="Pajuelo D."/>
            <person name="Ebbesson L."/>
            <person name="Teles M."/>
            <person name="MacKenzie S."/>
            <person name="Amaro C."/>
        </authorList>
    </citation>
    <scope>NUCLEOTIDE SEQUENCE</scope>
</reference>
<feature type="region of interest" description="Disordered" evidence="1">
    <location>
        <begin position="1"/>
        <end position="26"/>
    </location>
</feature>
<dbReference type="EMBL" id="GBXM01019042">
    <property type="protein sequence ID" value="JAH89535.1"/>
    <property type="molecule type" value="Transcribed_RNA"/>
</dbReference>
<accession>A0A0E9WIX3</accession>
<protein>
    <submittedName>
        <fullName evidence="2">Uncharacterized protein</fullName>
    </submittedName>
</protein>